<dbReference type="EMBL" id="JWSP02000004">
    <property type="protein sequence ID" value="PNO34266.1"/>
    <property type="molecule type" value="Genomic_DNA"/>
</dbReference>
<organism evidence="6 7">
    <name type="scientific">Salmonella enterica subsp. houtenae serovar 50:g,z51:-</name>
    <dbReference type="NCBI Taxonomy" id="1173947"/>
    <lineage>
        <taxon>Bacteria</taxon>
        <taxon>Pseudomonadati</taxon>
        <taxon>Pseudomonadota</taxon>
        <taxon>Gammaproteobacteria</taxon>
        <taxon>Enterobacterales</taxon>
        <taxon>Enterobacteriaceae</taxon>
        <taxon>Salmonella</taxon>
    </lineage>
</organism>
<evidence type="ECO:0000256" key="4">
    <source>
        <dbReference type="ARBA" id="ARBA00023163"/>
    </source>
</evidence>
<comment type="similarity">
    <text evidence="1">Belongs to the LysR transcriptional regulatory family.</text>
</comment>
<evidence type="ECO:0000256" key="2">
    <source>
        <dbReference type="ARBA" id="ARBA00023015"/>
    </source>
</evidence>
<dbReference type="InterPro" id="IPR058163">
    <property type="entry name" value="LysR-type_TF_proteobact-type"/>
</dbReference>
<dbReference type="CDD" id="cd08422">
    <property type="entry name" value="PBP2_CrgA_like"/>
    <property type="match status" value="1"/>
</dbReference>
<protein>
    <submittedName>
        <fullName evidence="6">LysR family transcriptional regulator</fullName>
    </submittedName>
</protein>
<keyword evidence="4" id="KW-0804">Transcription</keyword>
<dbReference type="InterPro" id="IPR036388">
    <property type="entry name" value="WH-like_DNA-bd_sf"/>
</dbReference>
<reference evidence="7" key="1">
    <citation type="submission" date="2017-12" db="EMBL/GenBank/DDBJ databases">
        <title>FDA dAtabase for Regulatory Grade micrObial Sequences (FDA-ARGOS): Supporting development and validation of Infectious Disease Dx tests.</title>
        <authorList>
            <person name="Sichtig H."/>
            <person name="Tallon L."/>
            <person name="Sadzewicz L."/>
            <person name="Sengamalay N."/>
            <person name="Nagaraj S."/>
            <person name="Vavikolanu K."/>
            <person name="Aluvathingal J."/>
            <person name="Nadendla S."/>
            <person name="Pirone D.C."/>
            <person name="Hoffman M."/>
            <person name="Muruvanda T."/>
            <person name="Allard M."/>
            <person name="Evans P."/>
        </authorList>
    </citation>
    <scope>NUCLEOTIDE SEQUENCE [LARGE SCALE GENOMIC DNA]</scope>
    <source>
        <strain evidence="7">FDAARGOS_55</strain>
    </source>
</reference>
<dbReference type="InterPro" id="IPR036390">
    <property type="entry name" value="WH_DNA-bd_sf"/>
</dbReference>
<keyword evidence="3" id="KW-0238">DNA-binding</keyword>
<keyword evidence="2" id="KW-0805">Transcription regulation</keyword>
<evidence type="ECO:0000256" key="1">
    <source>
        <dbReference type="ARBA" id="ARBA00009437"/>
    </source>
</evidence>
<dbReference type="PROSITE" id="PS50931">
    <property type="entry name" value="HTH_LYSR"/>
    <property type="match status" value="1"/>
</dbReference>
<dbReference type="InterPro" id="IPR005119">
    <property type="entry name" value="LysR_subst-bd"/>
</dbReference>
<feature type="domain" description="HTH lysR-type" evidence="5">
    <location>
        <begin position="1"/>
        <end position="57"/>
    </location>
</feature>
<evidence type="ECO:0000256" key="3">
    <source>
        <dbReference type="ARBA" id="ARBA00023125"/>
    </source>
</evidence>
<dbReference type="SUPFAM" id="SSF53850">
    <property type="entry name" value="Periplasmic binding protein-like II"/>
    <property type="match status" value="1"/>
</dbReference>
<dbReference type="Pfam" id="PF03466">
    <property type="entry name" value="LysR_substrate"/>
    <property type="match status" value="1"/>
</dbReference>
<dbReference type="GO" id="GO:0006351">
    <property type="term" value="P:DNA-templated transcription"/>
    <property type="evidence" value="ECO:0007669"/>
    <property type="project" value="TreeGrafter"/>
</dbReference>
<evidence type="ECO:0000313" key="7">
    <source>
        <dbReference type="Proteomes" id="UP000236163"/>
    </source>
</evidence>
<dbReference type="GO" id="GO:0003700">
    <property type="term" value="F:DNA-binding transcription factor activity"/>
    <property type="evidence" value="ECO:0007669"/>
    <property type="project" value="InterPro"/>
</dbReference>
<dbReference type="STRING" id="523831.SEHO0A_00713"/>
<dbReference type="Proteomes" id="UP000236163">
    <property type="component" value="Unassembled WGS sequence"/>
</dbReference>
<dbReference type="PANTHER" id="PTHR30537:SF5">
    <property type="entry name" value="HTH-TYPE TRANSCRIPTIONAL ACTIVATOR TTDR-RELATED"/>
    <property type="match status" value="1"/>
</dbReference>
<evidence type="ECO:0000259" key="5">
    <source>
        <dbReference type="PROSITE" id="PS50931"/>
    </source>
</evidence>
<dbReference type="Gene3D" id="3.40.190.290">
    <property type="match status" value="1"/>
</dbReference>
<dbReference type="Gene3D" id="1.10.10.10">
    <property type="entry name" value="Winged helix-like DNA-binding domain superfamily/Winged helix DNA-binding domain"/>
    <property type="match status" value="1"/>
</dbReference>
<dbReference type="PANTHER" id="PTHR30537">
    <property type="entry name" value="HTH-TYPE TRANSCRIPTIONAL REGULATOR"/>
    <property type="match status" value="1"/>
</dbReference>
<dbReference type="InterPro" id="IPR000847">
    <property type="entry name" value="LysR_HTH_N"/>
</dbReference>
<accession>A0A1J6YXT2</accession>
<dbReference type="SUPFAM" id="SSF46785">
    <property type="entry name" value="Winged helix' DNA-binding domain"/>
    <property type="match status" value="1"/>
</dbReference>
<sequence>MLDKTVFFMHVVRYGSISEAAKAFHITVATGCRWLKELETKLNVPLLISSTRKSQPTEAGMLLYERFNKVYLDIQDIYKEIEMFNNTDSGIITIASTPLFSRYFLSKIVGEYLFISPQVSFHIEETAWVDEKKKDVDFYIRAGATYRGHMEPDSQLIKKILFHYPLVVCCSPGYIASYGEPVSPEELKYHNCIYTSTLVGGNRWQFEMDGDITAIEIAKTVEIENSEFLKEVALAGGGIACLPLPLVKKELENGELISILNAYMKSKFELSLWFRSLKVMPSRCLKFKDFLVKRTLEIKDMINFS</sequence>
<name>A0A1J6YXT2_SALHO</name>
<evidence type="ECO:0000313" key="6">
    <source>
        <dbReference type="EMBL" id="PNO34266.1"/>
    </source>
</evidence>
<dbReference type="AlphaFoldDB" id="A0A1J6YXT2"/>
<gene>
    <name evidence="6" type="ORF">RK55_014465</name>
</gene>
<proteinExistence type="inferred from homology"/>
<dbReference type="GO" id="GO:0043565">
    <property type="term" value="F:sequence-specific DNA binding"/>
    <property type="evidence" value="ECO:0007669"/>
    <property type="project" value="TreeGrafter"/>
</dbReference>
<comment type="caution">
    <text evidence="6">The sequence shown here is derived from an EMBL/GenBank/DDBJ whole genome shotgun (WGS) entry which is preliminary data.</text>
</comment>
<dbReference type="Pfam" id="PF00126">
    <property type="entry name" value="HTH_1"/>
    <property type="match status" value="1"/>
</dbReference>